<evidence type="ECO:0000256" key="11">
    <source>
        <dbReference type="RuleBase" id="RU363035"/>
    </source>
</evidence>
<dbReference type="InterPro" id="IPR013155">
    <property type="entry name" value="M/V/L/I-tRNA-synth_anticd-bd"/>
</dbReference>
<dbReference type="NCBIfam" id="TIGR00396">
    <property type="entry name" value="leuS_bact"/>
    <property type="match status" value="1"/>
</dbReference>
<dbReference type="GO" id="GO:0004823">
    <property type="term" value="F:leucine-tRNA ligase activity"/>
    <property type="evidence" value="ECO:0007669"/>
    <property type="project" value="UniProtKB-EC"/>
</dbReference>
<dbReference type="GO" id="GO:0032543">
    <property type="term" value="P:mitochondrial translation"/>
    <property type="evidence" value="ECO:0007669"/>
    <property type="project" value="TreeGrafter"/>
</dbReference>
<dbReference type="PRINTS" id="PR00985">
    <property type="entry name" value="TRNASYNTHLEU"/>
</dbReference>
<dbReference type="GO" id="GO:0005524">
    <property type="term" value="F:ATP binding"/>
    <property type="evidence" value="ECO:0007669"/>
    <property type="project" value="UniProtKB-KW"/>
</dbReference>
<dbReference type="InterPro" id="IPR002302">
    <property type="entry name" value="Leu-tRNA-ligase"/>
</dbReference>
<dbReference type="InterPro" id="IPR009008">
    <property type="entry name" value="Val/Leu/Ile-tRNA-synth_edit"/>
</dbReference>
<evidence type="ECO:0000259" key="13">
    <source>
        <dbReference type="Pfam" id="PF08264"/>
    </source>
</evidence>
<dbReference type="SUPFAM" id="SSF52374">
    <property type="entry name" value="Nucleotidylyl transferase"/>
    <property type="match status" value="1"/>
</dbReference>
<reference evidence="14" key="1">
    <citation type="submission" date="2022-08" db="UniProtKB">
        <authorList>
            <consortium name="EnsemblMetazoa"/>
        </authorList>
    </citation>
    <scope>IDENTIFICATION</scope>
    <source>
        <strain evidence="14">05x7-T-G4-1.051#20</strain>
    </source>
</reference>
<protein>
    <recommendedName>
        <fullName evidence="3">leucine--tRNA ligase</fullName>
        <ecNumber evidence="3">6.1.1.4</ecNumber>
    </recommendedName>
    <alternativeName>
        <fullName evidence="9">Leucyl-tRNA synthetase</fullName>
    </alternativeName>
</protein>
<comment type="similarity">
    <text evidence="2 11">Belongs to the class-I aminoacyl-tRNA synthetase family.</text>
</comment>
<dbReference type="FunFam" id="3.40.50.620:FF:000003">
    <property type="entry name" value="Leucine--tRNA ligase"/>
    <property type="match status" value="1"/>
</dbReference>
<evidence type="ECO:0000256" key="5">
    <source>
        <dbReference type="ARBA" id="ARBA00022741"/>
    </source>
</evidence>
<name>A0A8W8K3Y4_MAGGI</name>
<evidence type="ECO:0000256" key="9">
    <source>
        <dbReference type="ARBA" id="ARBA00030520"/>
    </source>
</evidence>
<comment type="catalytic activity">
    <reaction evidence="10">
        <text>tRNA(Leu) + L-leucine + ATP = L-leucyl-tRNA(Leu) + AMP + diphosphate</text>
        <dbReference type="Rhea" id="RHEA:11688"/>
        <dbReference type="Rhea" id="RHEA-COMP:9613"/>
        <dbReference type="Rhea" id="RHEA-COMP:9622"/>
        <dbReference type="ChEBI" id="CHEBI:30616"/>
        <dbReference type="ChEBI" id="CHEBI:33019"/>
        <dbReference type="ChEBI" id="CHEBI:57427"/>
        <dbReference type="ChEBI" id="CHEBI:78442"/>
        <dbReference type="ChEBI" id="CHEBI:78494"/>
        <dbReference type="ChEBI" id="CHEBI:456215"/>
        <dbReference type="EC" id="6.1.1.4"/>
    </reaction>
</comment>
<dbReference type="GO" id="GO:0002161">
    <property type="term" value="F:aminoacyl-tRNA deacylase activity"/>
    <property type="evidence" value="ECO:0007669"/>
    <property type="project" value="InterPro"/>
</dbReference>
<feature type="domain" description="Aminoacyl-tRNA synthetase class Ia" evidence="12">
    <location>
        <begin position="609"/>
        <end position="640"/>
    </location>
</feature>
<feature type="domain" description="Methionyl/Valyl/Leucyl/Isoleucyl-tRNA synthetase anticodon-binding" evidence="13">
    <location>
        <begin position="699"/>
        <end position="803"/>
    </location>
</feature>
<dbReference type="GO" id="GO:0005759">
    <property type="term" value="C:mitochondrial matrix"/>
    <property type="evidence" value="ECO:0007669"/>
    <property type="project" value="UniProtKB-SubCell"/>
</dbReference>
<evidence type="ECO:0000256" key="6">
    <source>
        <dbReference type="ARBA" id="ARBA00022840"/>
    </source>
</evidence>
<dbReference type="CDD" id="cd00812">
    <property type="entry name" value="LeuRS_core"/>
    <property type="match status" value="1"/>
</dbReference>
<dbReference type="PANTHER" id="PTHR43740:SF2">
    <property type="entry name" value="LEUCINE--TRNA LIGASE, MITOCHONDRIAL"/>
    <property type="match status" value="1"/>
</dbReference>
<proteinExistence type="inferred from homology"/>
<evidence type="ECO:0000313" key="15">
    <source>
        <dbReference type="Proteomes" id="UP000005408"/>
    </source>
</evidence>
<dbReference type="AlphaFoldDB" id="A0A8W8K3Y4"/>
<evidence type="ECO:0000259" key="12">
    <source>
        <dbReference type="Pfam" id="PF00133"/>
    </source>
</evidence>
<dbReference type="PANTHER" id="PTHR43740">
    <property type="entry name" value="LEUCYL-TRNA SYNTHETASE"/>
    <property type="match status" value="1"/>
</dbReference>
<keyword evidence="5 11" id="KW-0547">Nucleotide-binding</keyword>
<dbReference type="InterPro" id="IPR002300">
    <property type="entry name" value="aa-tRNA-synth_Ia"/>
</dbReference>
<dbReference type="Proteomes" id="UP000005408">
    <property type="component" value="Unassembled WGS sequence"/>
</dbReference>
<dbReference type="InterPro" id="IPR001412">
    <property type="entry name" value="aa-tRNA-synth_I_CS"/>
</dbReference>
<dbReference type="SUPFAM" id="SSF50677">
    <property type="entry name" value="ValRS/IleRS/LeuRS editing domain"/>
    <property type="match status" value="1"/>
</dbReference>
<dbReference type="SUPFAM" id="SSF47323">
    <property type="entry name" value="Anticodon-binding domain of a subclass of class I aminoacyl-tRNA synthetases"/>
    <property type="match status" value="1"/>
</dbReference>
<evidence type="ECO:0000256" key="8">
    <source>
        <dbReference type="ARBA" id="ARBA00023146"/>
    </source>
</evidence>
<keyword evidence="15" id="KW-1185">Reference proteome</keyword>
<evidence type="ECO:0000256" key="3">
    <source>
        <dbReference type="ARBA" id="ARBA00013164"/>
    </source>
</evidence>
<evidence type="ECO:0000313" key="14">
    <source>
        <dbReference type="EnsemblMetazoa" id="G21550.1:cds"/>
    </source>
</evidence>
<dbReference type="Gene3D" id="3.40.50.620">
    <property type="entry name" value="HUPs"/>
    <property type="match status" value="2"/>
</dbReference>
<keyword evidence="6 11" id="KW-0067">ATP-binding</keyword>
<dbReference type="EnsemblMetazoa" id="G21550.1">
    <property type="protein sequence ID" value="G21550.1:cds"/>
    <property type="gene ID" value="G21550"/>
</dbReference>
<dbReference type="InterPro" id="IPR009080">
    <property type="entry name" value="tRNAsynth_Ia_anticodon-bd"/>
</dbReference>
<feature type="domain" description="Aminoacyl-tRNA synthetase class Ia" evidence="12">
    <location>
        <begin position="44"/>
        <end position="255"/>
    </location>
</feature>
<evidence type="ECO:0000256" key="4">
    <source>
        <dbReference type="ARBA" id="ARBA00022598"/>
    </source>
</evidence>
<dbReference type="Pfam" id="PF00133">
    <property type="entry name" value="tRNA-synt_1"/>
    <property type="match status" value="3"/>
</dbReference>
<keyword evidence="8 11" id="KW-0030">Aminoacyl-tRNA synthetase</keyword>
<dbReference type="FunFam" id="3.40.50.620:FF:000100">
    <property type="entry name" value="probable leucine--tRNA ligase, mitochondrial"/>
    <property type="match status" value="1"/>
</dbReference>
<keyword evidence="7 11" id="KW-0648">Protein biosynthesis</keyword>
<keyword evidence="4 11" id="KW-0436">Ligase</keyword>
<dbReference type="PROSITE" id="PS00178">
    <property type="entry name" value="AA_TRNA_LIGASE_I"/>
    <property type="match status" value="1"/>
</dbReference>
<dbReference type="Pfam" id="PF08264">
    <property type="entry name" value="Anticodon_1"/>
    <property type="match status" value="1"/>
</dbReference>
<dbReference type="InterPro" id="IPR014729">
    <property type="entry name" value="Rossmann-like_a/b/a_fold"/>
</dbReference>
<evidence type="ECO:0000256" key="1">
    <source>
        <dbReference type="ARBA" id="ARBA00004305"/>
    </source>
</evidence>
<dbReference type="FunFam" id="1.10.730.10:FF:000002">
    <property type="entry name" value="Leucine--tRNA ligase"/>
    <property type="match status" value="1"/>
</dbReference>
<accession>A0A8W8K3Y4</accession>
<sequence>MLRHLKSRDCRFIYSKTGKWDATKYTPEVRAEIENHWIPLLQENNNKRSLNKTQDSQEKFYVLSMFPYPSGKLHMGHVRVYSISDVIARFHRLNGKDVIHPMGWDAFGLPAENAAIEHGELPEVWTRRNISAMRKQLDSMCYSFDWHTEYATCDPEYYKWTQFIFLKMFEAGLVEQREEVVNWDPVDQTVLANEQIDEKGCSWRSGAKVQEKYLRQWFIKTTTYAKSLLDGLSEVDDNLWKDVKKLQRRWIGNCDGTRIDFKLKQEDTEWLDPLAVFTTSPECLYGVSHIALPTKHRLNDKKYHKSSEKDVQKEILLSIEAIHPLTGESVPIIVSPDIQNIPYTPDNEHLAIPCINDEDKSVADAMGFSYDDVVDENYIVKSGQFSGLSREEAREAVLEYAKEKKIGGHLISLDSKDWLISRQRYWGTPIPIIHCSNCNAVPVPLKDLPVKLPAITEFTGKSSPLKQSTDWLKVTCPKCGSPAERETDTMDTFVDSSWYFLRYLDAHNTEAPFSSDKANKYMPVDLYIGGKEHAILHLYFARFFNHFLCDSGLLKHREPFIHLLTQGMVMGQSYCVKSSGKYLWKDQVDFSGEKPVEKGTGEEVLVQWEKMSKSKYNGVDPQDVIDQYGVDATRLAILGTVPPKANREWSEQAFVNITRWQGRVWSTITTYIELAKDPKSSEMDPKKLTKIENALFQDRNHLIHEVTISLETLFNTSIVMTLLFDFMKKIKGVPDGAKHVSKEYEKCLADMIIMIAPFAPSFAEELWAGLSSVARSKDYQWHKSIFDQRWPSVDTNMMVKVKLVMNGGKSVGQISVKLKDCGCLSEEEVLQLCKKEAKFNRSVGDSFVGFQWSQNEFLQHVLDFSVPSHEQQNQNFKEERGEN</sequence>
<comment type="subcellular location">
    <subcellularLocation>
        <location evidence="1">Mitochondrion matrix</location>
    </subcellularLocation>
</comment>
<dbReference type="Gene3D" id="1.10.730.10">
    <property type="entry name" value="Isoleucyl-tRNA Synthetase, Domain 1"/>
    <property type="match status" value="1"/>
</dbReference>
<dbReference type="GO" id="GO:0006429">
    <property type="term" value="P:leucyl-tRNA aminoacylation"/>
    <property type="evidence" value="ECO:0007669"/>
    <property type="project" value="InterPro"/>
</dbReference>
<feature type="domain" description="Aminoacyl-tRNA synthetase class Ia" evidence="12">
    <location>
        <begin position="414"/>
        <end position="571"/>
    </location>
</feature>
<evidence type="ECO:0000256" key="10">
    <source>
        <dbReference type="ARBA" id="ARBA00047469"/>
    </source>
</evidence>
<dbReference type="EC" id="6.1.1.4" evidence="3"/>
<evidence type="ECO:0000256" key="2">
    <source>
        <dbReference type="ARBA" id="ARBA00005594"/>
    </source>
</evidence>
<organism evidence="14 15">
    <name type="scientific">Magallana gigas</name>
    <name type="common">Pacific oyster</name>
    <name type="synonym">Crassostrea gigas</name>
    <dbReference type="NCBI Taxonomy" id="29159"/>
    <lineage>
        <taxon>Eukaryota</taxon>
        <taxon>Metazoa</taxon>
        <taxon>Spiralia</taxon>
        <taxon>Lophotrochozoa</taxon>
        <taxon>Mollusca</taxon>
        <taxon>Bivalvia</taxon>
        <taxon>Autobranchia</taxon>
        <taxon>Pteriomorphia</taxon>
        <taxon>Ostreida</taxon>
        <taxon>Ostreoidea</taxon>
        <taxon>Ostreidae</taxon>
        <taxon>Magallana</taxon>
    </lineage>
</organism>
<evidence type="ECO:0000256" key="7">
    <source>
        <dbReference type="ARBA" id="ARBA00022917"/>
    </source>
</evidence>